<dbReference type="GO" id="GO:0010008">
    <property type="term" value="C:endosome membrane"/>
    <property type="evidence" value="ECO:0007669"/>
    <property type="project" value="TreeGrafter"/>
</dbReference>
<dbReference type="InterPro" id="IPR004012">
    <property type="entry name" value="Run_dom"/>
</dbReference>
<dbReference type="SUPFAM" id="SSF50729">
    <property type="entry name" value="PH domain-like"/>
    <property type="match status" value="1"/>
</dbReference>
<dbReference type="CDD" id="cd13309">
    <property type="entry name" value="PH_SKIP"/>
    <property type="match status" value="1"/>
</dbReference>
<reference evidence="8" key="3">
    <citation type="submission" date="2025-09" db="UniProtKB">
        <authorList>
            <consortium name="Ensembl"/>
        </authorList>
    </citation>
    <scope>IDENTIFICATION</scope>
</reference>
<evidence type="ECO:0000256" key="3">
    <source>
        <dbReference type="ARBA" id="ARBA00022490"/>
    </source>
</evidence>
<dbReference type="FunFam" id="1.20.58.900:FF:000004">
    <property type="entry name" value="pleckstrin homology domain-containing family M member 2 isoform X2"/>
    <property type="match status" value="1"/>
</dbReference>
<dbReference type="InterPro" id="IPR053015">
    <property type="entry name" value="PH_domain-containing_M2"/>
</dbReference>
<comment type="subcellular location">
    <subcellularLocation>
        <location evidence="1">Cytoplasm</location>
    </subcellularLocation>
    <subcellularLocation>
        <location evidence="2">Lysosome membrane</location>
    </subcellularLocation>
</comment>
<dbReference type="Pfam" id="PF02759">
    <property type="entry name" value="RUN"/>
    <property type="match status" value="1"/>
</dbReference>
<dbReference type="GO" id="GO:0032418">
    <property type="term" value="P:lysosome localization"/>
    <property type="evidence" value="ECO:0007669"/>
    <property type="project" value="TreeGrafter"/>
</dbReference>
<sequence length="970" mass="107848">MEPAEVKDRILENISLSVKKLQSYFAACEDETPAIRNHDKVLQRLCEHLDHALLYGLQDLSSGYWVLVVHFTRREAIKQIEVLQHVATNLGRSRAWLYLALNENSLESYLRLFQENLSLLHKYYVKNALVCSHDHLTLFLTLVSGLEFIRFDLDLDAPYLDLAPYMPDYYKPQYLLDFEDRLPSSVHGSDSLSLNSFNSVTSTNLEWDDSAIAPSSEDYDFGDVIPAMQSMPSRDWEDGDLTDTLSCPRSTASEANGSKASMKSPTQRYNPFNEEKADTLSSTETTPVHTASQEKAEATPEGTDQSESCTELEVIRWGQTKKKKTGKKKKAKPEEPTNTPVPTVPKTSTQQASGDSGVNGLSDREDSQRDDGPAAPAGEPSPGGQEEGRERSALSQLALRIPEMKDTSMESVGQPLSKVMDRLNGQLDPGGWNAPLEPPGQSFRTGTPGETPDGSSSGDFSEGISAPMDFYRFTVESPNAAAPGGGHHDTPGPEEEKESGGVSVEPQSGPTAPTNPEAVREQKKEQPSPSLSSAEDSGVEEGQGSPSELTHPSEFRVDNNHLLLLMIHVFRENEEQLFRMIRMSTGHMEGNLQLIYVLLTDCYVYLIRKGAAEKPYMVEEAVSYNELDYISVGLDQQTVTLVCTNRRKQFLLDTADVALTEFFLVSLKSAMIKGCREPPYPSILTDATMEKLALAKFVAQESKCEACDVVVRFYGLVHWEDPMDEALGPSANSYTSAENTVTKDGILHYKAGTSYLGKEQWKTCFVVLRWVPSGEQCGGCRRSNTTDRPHSFQVILTDRPSLELSADNEEDMADWMQYFCQAVSKGVIPQGVAPTPCVPCCLVLTDQKAFTCHEDCQTSFFRSLGTMELTDITAISTEAGKEYCILEFAQDRKQFLPPWVLYFSCTTELERFLSALNAAWRNIYQVDLLHKAILDATVKKKCEDAQSLINSAWQRSDSLCRGRAERDPWC</sequence>
<dbReference type="Gene3D" id="2.30.29.30">
    <property type="entry name" value="Pleckstrin-homology domain (PH domain)/Phosphotyrosine-binding domain (PTB)"/>
    <property type="match status" value="1"/>
</dbReference>
<evidence type="ECO:0000256" key="1">
    <source>
        <dbReference type="ARBA" id="ARBA00004496"/>
    </source>
</evidence>
<accession>A0A8B9TN88</accession>
<protein>
    <submittedName>
        <fullName evidence="8">Pleckstrin homology and RUN domain containing M2</fullName>
    </submittedName>
</protein>
<dbReference type="InterPro" id="IPR037213">
    <property type="entry name" value="Run_dom_sf"/>
</dbReference>
<dbReference type="PROSITE" id="PS50826">
    <property type="entry name" value="RUN"/>
    <property type="match status" value="1"/>
</dbReference>
<dbReference type="Proteomes" id="UP000694400">
    <property type="component" value="Chromosome 21"/>
</dbReference>
<feature type="compositionally biased region" description="Low complexity" evidence="5">
    <location>
        <begin position="336"/>
        <end position="349"/>
    </location>
</feature>
<evidence type="ECO:0000256" key="2">
    <source>
        <dbReference type="ARBA" id="ARBA00004656"/>
    </source>
</evidence>
<dbReference type="GO" id="GO:0005765">
    <property type="term" value="C:lysosomal membrane"/>
    <property type="evidence" value="ECO:0007669"/>
    <property type="project" value="UniProtKB-SubCell"/>
</dbReference>
<dbReference type="PROSITE" id="PS50003">
    <property type="entry name" value="PH_DOMAIN"/>
    <property type="match status" value="1"/>
</dbReference>
<evidence type="ECO:0000256" key="4">
    <source>
        <dbReference type="ARBA" id="ARBA00023228"/>
    </source>
</evidence>
<dbReference type="CDD" id="cd17680">
    <property type="entry name" value="RUN_PLEKHM2"/>
    <property type="match status" value="1"/>
</dbReference>
<dbReference type="InterPro" id="IPR011993">
    <property type="entry name" value="PH-like_dom_sf"/>
</dbReference>
<feature type="compositionally biased region" description="Polar residues" evidence="5">
    <location>
        <begin position="279"/>
        <end position="291"/>
    </location>
</feature>
<dbReference type="SMART" id="SM00593">
    <property type="entry name" value="RUN"/>
    <property type="match status" value="1"/>
</dbReference>
<feature type="domain" description="PH" evidence="6">
    <location>
        <begin position="790"/>
        <end position="824"/>
    </location>
</feature>
<dbReference type="Gene3D" id="1.20.58.900">
    <property type="match status" value="1"/>
</dbReference>
<dbReference type="PANTHER" id="PTHR46556">
    <property type="entry name" value="PLECKSTRIN HOMOLOGY DOMAIN-CONTAINING FAMILY M MEMBER 2"/>
    <property type="match status" value="1"/>
</dbReference>
<dbReference type="Ensembl" id="ENSAPLT00020025256.1">
    <property type="protein sequence ID" value="ENSAPLP00020023394.1"/>
    <property type="gene ID" value="ENSAPLG00020016111.1"/>
</dbReference>
<feature type="compositionally biased region" description="Polar residues" evidence="5">
    <location>
        <begin position="243"/>
        <end position="270"/>
    </location>
</feature>
<dbReference type="PANTHER" id="PTHR46556:SF1">
    <property type="entry name" value="PLECKSTRIN HOMOLOGY DOMAIN-CONTAINING FAMILY M MEMBER 2"/>
    <property type="match status" value="1"/>
</dbReference>
<dbReference type="InterPro" id="IPR001849">
    <property type="entry name" value="PH_domain"/>
</dbReference>
<feature type="compositionally biased region" description="Basic and acidic residues" evidence="5">
    <location>
        <begin position="362"/>
        <end position="372"/>
    </location>
</feature>
<dbReference type="GO" id="GO:0007030">
    <property type="term" value="P:Golgi organization"/>
    <property type="evidence" value="ECO:0007669"/>
    <property type="project" value="TreeGrafter"/>
</dbReference>
<dbReference type="Pfam" id="PF23142">
    <property type="entry name" value="PH_PLEKHM2"/>
    <property type="match status" value="1"/>
</dbReference>
<evidence type="ECO:0000259" key="7">
    <source>
        <dbReference type="PROSITE" id="PS50826"/>
    </source>
</evidence>
<feature type="compositionally biased region" description="Basic residues" evidence="5">
    <location>
        <begin position="319"/>
        <end position="331"/>
    </location>
</feature>
<reference evidence="8" key="1">
    <citation type="submission" date="2019-08" db="EMBL/GenBank/DDBJ databases">
        <title>Three high-quality genomes provides insights into domestication of ducks.</title>
        <authorList>
            <person name="Hou Z.C."/>
            <person name="Zhu F."/>
            <person name="Yin Z.T."/>
            <person name="Zhang F."/>
        </authorList>
    </citation>
    <scope>NUCLEOTIDE SEQUENCE [LARGE SCALE GENOMIC DNA]</scope>
</reference>
<reference evidence="8" key="2">
    <citation type="submission" date="2025-08" db="UniProtKB">
        <authorList>
            <consortium name="Ensembl"/>
        </authorList>
    </citation>
    <scope>IDENTIFICATION</scope>
</reference>
<name>A0A8B9TN88_ANAPL</name>
<dbReference type="AlphaFoldDB" id="A0A8B9TN88"/>
<dbReference type="InterPro" id="IPR057288">
    <property type="entry name" value="PH_PLEKHM2"/>
</dbReference>
<evidence type="ECO:0000256" key="5">
    <source>
        <dbReference type="SAM" id="MobiDB-lite"/>
    </source>
</evidence>
<feature type="compositionally biased region" description="Low complexity" evidence="5">
    <location>
        <begin position="373"/>
        <end position="384"/>
    </location>
</feature>
<keyword evidence="3" id="KW-0963">Cytoplasm</keyword>
<dbReference type="GO" id="GO:0019894">
    <property type="term" value="F:kinesin binding"/>
    <property type="evidence" value="ECO:0007669"/>
    <property type="project" value="TreeGrafter"/>
</dbReference>
<dbReference type="Pfam" id="PF00169">
    <property type="entry name" value="PH"/>
    <property type="match status" value="1"/>
</dbReference>
<feature type="region of interest" description="Disordered" evidence="5">
    <location>
        <begin position="230"/>
        <end position="553"/>
    </location>
</feature>
<evidence type="ECO:0000313" key="8">
    <source>
        <dbReference type="Ensembl" id="ENSAPLP00020023394.1"/>
    </source>
</evidence>
<proteinExistence type="predicted"/>
<dbReference type="SUPFAM" id="SSF140741">
    <property type="entry name" value="RUN domain-like"/>
    <property type="match status" value="1"/>
</dbReference>
<evidence type="ECO:0000313" key="9">
    <source>
        <dbReference type="Proteomes" id="UP000694400"/>
    </source>
</evidence>
<dbReference type="InterPro" id="IPR047327">
    <property type="entry name" value="RUN_PLEKHM2"/>
</dbReference>
<keyword evidence="4" id="KW-0458">Lysosome</keyword>
<feature type="domain" description="RUN" evidence="7">
    <location>
        <begin position="36"/>
        <end position="158"/>
    </location>
</feature>
<dbReference type="GO" id="GO:0032880">
    <property type="term" value="P:regulation of protein localization"/>
    <property type="evidence" value="ECO:0007669"/>
    <property type="project" value="TreeGrafter"/>
</dbReference>
<evidence type="ECO:0000259" key="6">
    <source>
        <dbReference type="PROSITE" id="PS50003"/>
    </source>
</evidence>
<organism evidence="8 9">
    <name type="scientific">Anas platyrhynchos</name>
    <name type="common">Mallard</name>
    <name type="synonym">Anas boschas</name>
    <dbReference type="NCBI Taxonomy" id="8839"/>
    <lineage>
        <taxon>Eukaryota</taxon>
        <taxon>Metazoa</taxon>
        <taxon>Chordata</taxon>
        <taxon>Craniata</taxon>
        <taxon>Vertebrata</taxon>
        <taxon>Euteleostomi</taxon>
        <taxon>Archelosauria</taxon>
        <taxon>Archosauria</taxon>
        <taxon>Dinosauria</taxon>
        <taxon>Saurischia</taxon>
        <taxon>Theropoda</taxon>
        <taxon>Coelurosauria</taxon>
        <taxon>Aves</taxon>
        <taxon>Neognathae</taxon>
        <taxon>Galloanserae</taxon>
        <taxon>Anseriformes</taxon>
        <taxon>Anatidae</taxon>
        <taxon>Anatinae</taxon>
        <taxon>Anas</taxon>
    </lineage>
</organism>